<comment type="caution">
    <text evidence="7">The sequence shown here is derived from an EMBL/GenBank/DDBJ whole genome shotgun (WGS) entry which is preliminary data.</text>
</comment>
<evidence type="ECO:0000256" key="2">
    <source>
        <dbReference type="ARBA" id="ARBA00022741"/>
    </source>
</evidence>
<keyword evidence="2 4" id="KW-0547">Nucleotide-binding</keyword>
<name>A0ABT7A6W5_9ACTN</name>
<feature type="region of interest" description="Disordered" evidence="5">
    <location>
        <begin position="430"/>
        <end position="458"/>
    </location>
</feature>
<dbReference type="EMBL" id="JANCPR020000050">
    <property type="protein sequence ID" value="MDJ1137054.1"/>
    <property type="molecule type" value="Genomic_DNA"/>
</dbReference>
<dbReference type="PROSITE" id="PS50975">
    <property type="entry name" value="ATP_GRASP"/>
    <property type="match status" value="1"/>
</dbReference>
<evidence type="ECO:0000256" key="3">
    <source>
        <dbReference type="ARBA" id="ARBA00022840"/>
    </source>
</evidence>
<evidence type="ECO:0000256" key="1">
    <source>
        <dbReference type="ARBA" id="ARBA00022598"/>
    </source>
</evidence>
<keyword evidence="8" id="KW-1185">Reference proteome</keyword>
<evidence type="ECO:0000256" key="4">
    <source>
        <dbReference type="PROSITE-ProRule" id="PRU00409"/>
    </source>
</evidence>
<dbReference type="Proteomes" id="UP001214441">
    <property type="component" value="Unassembled WGS sequence"/>
</dbReference>
<evidence type="ECO:0000256" key="5">
    <source>
        <dbReference type="SAM" id="MobiDB-lite"/>
    </source>
</evidence>
<evidence type="ECO:0000313" key="8">
    <source>
        <dbReference type="Proteomes" id="UP001214441"/>
    </source>
</evidence>
<dbReference type="Gene3D" id="3.30.470.20">
    <property type="entry name" value="ATP-grasp fold, B domain"/>
    <property type="match status" value="1"/>
</dbReference>
<dbReference type="PANTHER" id="PTHR43585">
    <property type="entry name" value="FUMIPYRROLE BIOSYNTHESIS PROTEIN C"/>
    <property type="match status" value="1"/>
</dbReference>
<sequence length="458" mass="48165">MTVASLESLTFGLGHLVEGATALGERIALLTRDPTYYRHELDALPREALDVVRVDTFDTEAVAGALTRLPGLRGLISSTDTWLSHGAELTARLGLPGLHAATLSLTRDKARVRDLLYAAGLSRGRAVEDPDPERLAELVVKETGFPAVLKDTAGTGSMNVRMVTGPDELRAALAEPFPGLKGRLFAEPYLSGPVYSAETLTWQGHTRLLGVSSRLMSHEPLFREEVTAFPVAFPPNELHALGSWLDKVLATLGYTDRFAHLEFALTRQGPEVIEVNPRIGGALVAEGMCRALGHNVHTALVEAALGRRPALMDAALDGRGPAVAFVLGYPERPGTLTRVSGLDRLADMPGSPRWYPTKAPGDLIEHLTDSRGYAGIVYAEAPTAELATHRAVAAANAVRVETVPVETVPVGPGPVETGPVPSVRAGVVGTGASRTDASRTGASDAGAFGAGAEPASGA</sequence>
<dbReference type="InterPro" id="IPR052032">
    <property type="entry name" value="ATP-dep_AA_Ligase"/>
</dbReference>
<dbReference type="RefSeq" id="WP_274039402.1">
    <property type="nucleotide sequence ID" value="NZ_JANCPR020000050.1"/>
</dbReference>
<dbReference type="InterPro" id="IPR011761">
    <property type="entry name" value="ATP-grasp"/>
</dbReference>
<accession>A0ABT7A6W5</accession>
<keyword evidence="3 4" id="KW-0067">ATP-binding</keyword>
<protein>
    <submittedName>
        <fullName evidence="7">ATP-grasp domain-containing protein</fullName>
    </submittedName>
</protein>
<dbReference type="SUPFAM" id="SSF56059">
    <property type="entry name" value="Glutathione synthetase ATP-binding domain-like"/>
    <property type="match status" value="1"/>
</dbReference>
<feature type="compositionally biased region" description="Low complexity" evidence="5">
    <location>
        <begin position="441"/>
        <end position="452"/>
    </location>
</feature>
<evidence type="ECO:0000313" key="7">
    <source>
        <dbReference type="EMBL" id="MDJ1137054.1"/>
    </source>
</evidence>
<gene>
    <name evidence="7" type="ORF">NMN56_034960</name>
</gene>
<proteinExistence type="predicted"/>
<dbReference type="InterPro" id="IPR040570">
    <property type="entry name" value="LAL_C2"/>
</dbReference>
<reference evidence="7 8" key="1">
    <citation type="submission" date="2023-05" db="EMBL/GenBank/DDBJ databases">
        <title>Streptantibioticus silvisoli sp. nov., acidotolerant actinomycetes 1 from pine litter.</title>
        <authorList>
            <person name="Swiecimska M."/>
            <person name="Golinska P."/>
            <person name="Sangal V."/>
            <person name="Wachnowicz B."/>
            <person name="Goodfellow M."/>
        </authorList>
    </citation>
    <scope>NUCLEOTIDE SEQUENCE [LARGE SCALE GENOMIC DNA]</scope>
    <source>
        <strain evidence="7 8">DSM 42109</strain>
    </source>
</reference>
<feature type="domain" description="ATP-grasp" evidence="6">
    <location>
        <begin position="113"/>
        <end position="305"/>
    </location>
</feature>
<evidence type="ECO:0000259" key="6">
    <source>
        <dbReference type="PROSITE" id="PS50975"/>
    </source>
</evidence>
<dbReference type="PANTHER" id="PTHR43585:SF2">
    <property type="entry name" value="ATP-GRASP ENZYME FSQD"/>
    <property type="match status" value="1"/>
</dbReference>
<dbReference type="Pfam" id="PF13535">
    <property type="entry name" value="ATP-grasp_4"/>
    <property type="match status" value="1"/>
</dbReference>
<keyword evidence="1" id="KW-0436">Ligase</keyword>
<organism evidence="7 8">
    <name type="scientific">Streptomyces iconiensis</name>
    <dbReference type="NCBI Taxonomy" id="1384038"/>
    <lineage>
        <taxon>Bacteria</taxon>
        <taxon>Bacillati</taxon>
        <taxon>Actinomycetota</taxon>
        <taxon>Actinomycetes</taxon>
        <taxon>Kitasatosporales</taxon>
        <taxon>Streptomycetaceae</taxon>
        <taxon>Streptomyces</taxon>
    </lineage>
</organism>
<dbReference type="PROSITE" id="PS00867">
    <property type="entry name" value="CPSASE_2"/>
    <property type="match status" value="1"/>
</dbReference>
<dbReference type="Pfam" id="PF18603">
    <property type="entry name" value="LAL_C2"/>
    <property type="match status" value="1"/>
</dbReference>
<dbReference type="InterPro" id="IPR005479">
    <property type="entry name" value="CPAse_ATP-bd"/>
</dbReference>